<dbReference type="InterPro" id="IPR005502">
    <property type="entry name" value="Ribosyl_crysJ1"/>
</dbReference>
<evidence type="ECO:0000256" key="4">
    <source>
        <dbReference type="ARBA" id="ARBA00041057"/>
    </source>
</evidence>
<dbReference type="GO" id="GO:0005634">
    <property type="term" value="C:nucleus"/>
    <property type="evidence" value="ECO:0007669"/>
    <property type="project" value="TreeGrafter"/>
</dbReference>
<keyword evidence="3" id="KW-0378">Hydrolase</keyword>
<evidence type="ECO:0000256" key="1">
    <source>
        <dbReference type="ARBA" id="ARBA00010702"/>
    </source>
</evidence>
<evidence type="ECO:0000256" key="8">
    <source>
        <dbReference type="ARBA" id="ARBA00042850"/>
    </source>
</evidence>
<keyword evidence="13" id="KW-1185">Reference proteome</keyword>
<reference evidence="14" key="2">
    <citation type="submission" date="2020-10" db="UniProtKB">
        <authorList>
            <consortium name="WormBaseParasite"/>
        </authorList>
    </citation>
    <scope>IDENTIFICATION</scope>
</reference>
<dbReference type="Gene3D" id="1.10.4080.10">
    <property type="entry name" value="ADP-ribosylation/Crystallin J1"/>
    <property type="match status" value="1"/>
</dbReference>
<evidence type="ECO:0000256" key="5">
    <source>
        <dbReference type="ARBA" id="ARBA00042398"/>
    </source>
</evidence>
<sequence length="141" mass="15424">MLQTAFDTAVRTARTDIVRDHLNDAQHQAHPQPDTEASSSSTSELPIDYLGITLQIAFYELLYANSFSNGVIDAISYGGDTTNNAAITGALLGARFGVDGIPDQWRTTVEHARLDRQKVFPDVCLADADALVKRLLYKLSL</sequence>
<comment type="cofactor">
    <cofactor evidence="12">
        <name>Mg(2+)</name>
        <dbReference type="ChEBI" id="CHEBI:18420"/>
    </cofactor>
    <text evidence="12">Binds 2 magnesium ions per subunit.</text>
</comment>
<evidence type="ECO:0000256" key="9">
    <source>
        <dbReference type="ARBA" id="ARBA00043187"/>
    </source>
</evidence>
<dbReference type="GO" id="GO:0005739">
    <property type="term" value="C:mitochondrion"/>
    <property type="evidence" value="ECO:0007669"/>
    <property type="project" value="TreeGrafter"/>
</dbReference>
<organism evidence="13 14">
    <name type="scientific">Panagrellus redivivus</name>
    <name type="common">Microworm</name>
    <dbReference type="NCBI Taxonomy" id="6233"/>
    <lineage>
        <taxon>Eukaryota</taxon>
        <taxon>Metazoa</taxon>
        <taxon>Ecdysozoa</taxon>
        <taxon>Nematoda</taxon>
        <taxon>Chromadorea</taxon>
        <taxon>Rhabditida</taxon>
        <taxon>Tylenchina</taxon>
        <taxon>Panagrolaimomorpha</taxon>
        <taxon>Panagrolaimoidea</taxon>
        <taxon>Panagrolaimidae</taxon>
        <taxon>Panagrellus</taxon>
    </lineage>
</organism>
<protein>
    <recommendedName>
        <fullName evidence="4">ADP-ribosylhydrolase ARH3</fullName>
        <ecNumber evidence="2">3.2.1.143</ecNumber>
    </recommendedName>
    <alternativeName>
        <fullName evidence="5">ADP-ribose glycohydrolase ARH3</fullName>
    </alternativeName>
    <alternativeName>
        <fullName evidence="6">ADP-ribosylhydrolase 3</fullName>
    </alternativeName>
    <alternativeName>
        <fullName evidence="9">O-acetyl-ADP-ribose deacetylase ARH3</fullName>
    </alternativeName>
    <alternativeName>
        <fullName evidence="10">Poly(ADP-ribose) glycohydrolase ARH3</fullName>
    </alternativeName>
    <alternativeName>
        <fullName evidence="8">[Protein ADP-ribosylarginine] hydrolase-like protein 2</fullName>
    </alternativeName>
    <alternativeName>
        <fullName evidence="7">[Protein ADP-ribosylserine] hydrolase</fullName>
    </alternativeName>
</protein>
<proteinExistence type="inferred from homology"/>
<comment type="catalytic activity">
    <reaction evidence="11">
        <text>alpha-NAD(+) + H2O = ADP-D-ribose + nicotinamide + H(+)</text>
        <dbReference type="Rhea" id="RHEA:68792"/>
        <dbReference type="ChEBI" id="CHEBI:15377"/>
        <dbReference type="ChEBI" id="CHEBI:15378"/>
        <dbReference type="ChEBI" id="CHEBI:17154"/>
        <dbReference type="ChEBI" id="CHEBI:57967"/>
        <dbReference type="ChEBI" id="CHEBI:77017"/>
    </reaction>
</comment>
<dbReference type="GO" id="GO:0004649">
    <property type="term" value="F:poly(ADP-ribose) glycohydrolase activity"/>
    <property type="evidence" value="ECO:0007669"/>
    <property type="project" value="UniProtKB-EC"/>
</dbReference>
<accession>A0A7E4V892</accession>
<evidence type="ECO:0000256" key="11">
    <source>
        <dbReference type="ARBA" id="ARBA00049015"/>
    </source>
</evidence>
<evidence type="ECO:0000256" key="7">
    <source>
        <dbReference type="ARBA" id="ARBA00042722"/>
    </source>
</evidence>
<dbReference type="InterPro" id="IPR036705">
    <property type="entry name" value="Ribosyl_crysJ1_sf"/>
</dbReference>
<dbReference type="Proteomes" id="UP000492821">
    <property type="component" value="Unassembled WGS sequence"/>
</dbReference>
<dbReference type="InterPro" id="IPR050792">
    <property type="entry name" value="ADP-ribosylglycohydrolase"/>
</dbReference>
<dbReference type="GO" id="GO:0046872">
    <property type="term" value="F:metal ion binding"/>
    <property type="evidence" value="ECO:0007669"/>
    <property type="project" value="UniProtKB-KW"/>
</dbReference>
<evidence type="ECO:0000256" key="6">
    <source>
        <dbReference type="ARBA" id="ARBA00042471"/>
    </source>
</evidence>
<reference evidence="13" key="1">
    <citation type="journal article" date="2013" name="Genetics">
        <title>The draft genome and transcriptome of Panagrellus redivivus are shaped by the harsh demands of a free-living lifestyle.</title>
        <authorList>
            <person name="Srinivasan J."/>
            <person name="Dillman A.R."/>
            <person name="Macchietto M.G."/>
            <person name="Heikkinen L."/>
            <person name="Lakso M."/>
            <person name="Fracchia K.M."/>
            <person name="Antoshechkin I."/>
            <person name="Mortazavi A."/>
            <person name="Wong G."/>
            <person name="Sternberg P.W."/>
        </authorList>
    </citation>
    <scope>NUCLEOTIDE SEQUENCE [LARGE SCALE GENOMIC DNA]</scope>
    <source>
        <strain evidence="13">MT8872</strain>
    </source>
</reference>
<evidence type="ECO:0000313" key="13">
    <source>
        <dbReference type="Proteomes" id="UP000492821"/>
    </source>
</evidence>
<comment type="similarity">
    <text evidence="1">Belongs to the ADP-ribosylglycohydrolase family.</text>
</comment>
<dbReference type="Pfam" id="PF03747">
    <property type="entry name" value="ADP_ribosyl_GH"/>
    <property type="match status" value="1"/>
</dbReference>
<keyword evidence="12" id="KW-0479">Metal-binding</keyword>
<dbReference type="PANTHER" id="PTHR16222">
    <property type="entry name" value="ADP-RIBOSYLGLYCOHYDROLASE"/>
    <property type="match status" value="1"/>
</dbReference>
<name>A0A7E4V892_PANRE</name>
<evidence type="ECO:0000256" key="12">
    <source>
        <dbReference type="PIRSR" id="PIRSR605502-1"/>
    </source>
</evidence>
<evidence type="ECO:0000256" key="10">
    <source>
        <dbReference type="ARBA" id="ARBA00043193"/>
    </source>
</evidence>
<dbReference type="AlphaFoldDB" id="A0A7E4V892"/>
<feature type="binding site" evidence="12">
    <location>
        <position position="80"/>
    </location>
    <ligand>
        <name>Mg(2+)</name>
        <dbReference type="ChEBI" id="CHEBI:18420"/>
        <label>1</label>
    </ligand>
</feature>
<evidence type="ECO:0000313" key="14">
    <source>
        <dbReference type="WBParaSite" id="Pan_g17780.t1"/>
    </source>
</evidence>
<dbReference type="SUPFAM" id="SSF101478">
    <property type="entry name" value="ADP-ribosylglycohydrolase"/>
    <property type="match status" value="1"/>
</dbReference>
<dbReference type="EC" id="3.2.1.143" evidence="2"/>
<evidence type="ECO:0000256" key="2">
    <source>
        <dbReference type="ARBA" id="ARBA00012255"/>
    </source>
</evidence>
<dbReference type="WBParaSite" id="Pan_g17780.t1">
    <property type="protein sequence ID" value="Pan_g17780.t1"/>
    <property type="gene ID" value="Pan_g17780"/>
</dbReference>
<keyword evidence="12" id="KW-0460">Magnesium</keyword>
<evidence type="ECO:0000256" key="3">
    <source>
        <dbReference type="ARBA" id="ARBA00022801"/>
    </source>
</evidence>
<dbReference type="PANTHER" id="PTHR16222:SF24">
    <property type="entry name" value="ADP-RIBOSYLHYDROLASE ARH3"/>
    <property type="match status" value="1"/>
</dbReference>